<evidence type="ECO:0000313" key="3">
    <source>
        <dbReference type="Proteomes" id="UP000228596"/>
    </source>
</evidence>
<evidence type="ECO:0000313" key="2">
    <source>
        <dbReference type="EMBL" id="PIT97688.1"/>
    </source>
</evidence>
<evidence type="ECO:0000256" key="1">
    <source>
        <dbReference type="SAM" id="MobiDB-lite"/>
    </source>
</evidence>
<gene>
    <name evidence="2" type="ORF">COT77_00050</name>
</gene>
<name>A0A2M6WY03_9BACT</name>
<accession>A0A2M6WY03</accession>
<organism evidence="2 3">
    <name type="scientific">Candidatus Berkelbacteria bacterium CG10_big_fil_rev_8_21_14_0_10_41_12</name>
    <dbReference type="NCBI Taxonomy" id="1974513"/>
    <lineage>
        <taxon>Bacteria</taxon>
        <taxon>Candidatus Berkelbacteria</taxon>
    </lineage>
</organism>
<dbReference type="AlphaFoldDB" id="A0A2M6WY03"/>
<feature type="region of interest" description="Disordered" evidence="1">
    <location>
        <begin position="102"/>
        <end position="123"/>
    </location>
</feature>
<proteinExistence type="predicted"/>
<dbReference type="Gene3D" id="1.20.58.130">
    <property type="match status" value="1"/>
</dbReference>
<reference evidence="3" key="1">
    <citation type="submission" date="2017-09" db="EMBL/GenBank/DDBJ databases">
        <title>Depth-based differentiation of microbial function through sediment-hosted aquifers and enrichment of novel symbionts in the deep terrestrial subsurface.</title>
        <authorList>
            <person name="Probst A.J."/>
            <person name="Ladd B."/>
            <person name="Jarett J.K."/>
            <person name="Geller-Mcgrath D.E."/>
            <person name="Sieber C.M.K."/>
            <person name="Emerson J.B."/>
            <person name="Anantharaman K."/>
            <person name="Thomas B.C."/>
            <person name="Malmstrom R."/>
            <person name="Stieglmeier M."/>
            <person name="Klingl A."/>
            <person name="Woyke T."/>
            <person name="Ryan C.M."/>
            <person name="Banfield J.F."/>
        </authorList>
    </citation>
    <scope>NUCLEOTIDE SEQUENCE [LARGE SCALE GENOMIC DNA]</scope>
</reference>
<dbReference type="EMBL" id="PEZV01000001">
    <property type="protein sequence ID" value="PIT97688.1"/>
    <property type="molecule type" value="Genomic_DNA"/>
</dbReference>
<feature type="compositionally biased region" description="Basic and acidic residues" evidence="1">
    <location>
        <begin position="102"/>
        <end position="116"/>
    </location>
</feature>
<protein>
    <submittedName>
        <fullName evidence="2">Uncharacterized protein</fullName>
    </submittedName>
</protein>
<dbReference type="Proteomes" id="UP000228596">
    <property type="component" value="Unassembled WGS sequence"/>
</dbReference>
<dbReference type="SUPFAM" id="SSF90257">
    <property type="entry name" value="Myosin rod fragments"/>
    <property type="match status" value="1"/>
</dbReference>
<sequence>MKDKKILPRPATKQDIVSLHKETASLRKEITCLHKEIAELHKEIVAIHKEIAGLHREIAELQQEMAASFEKLKNEISNQIDGLAKLIRDQIEEFQIHKMTHKREQGQLDNHEERIGSLEQTNI</sequence>
<comment type="caution">
    <text evidence="2">The sequence shown here is derived from an EMBL/GenBank/DDBJ whole genome shotgun (WGS) entry which is preliminary data.</text>
</comment>